<evidence type="ECO:0000256" key="1">
    <source>
        <dbReference type="SAM" id="MobiDB-lite"/>
    </source>
</evidence>
<dbReference type="AlphaFoldDB" id="A0AAE1GXY5"/>
<comment type="caution">
    <text evidence="2">The sequence shown here is derived from an EMBL/GenBank/DDBJ whole genome shotgun (WGS) entry which is preliminary data.</text>
</comment>
<accession>A0AAE1GXY5</accession>
<proteinExistence type="predicted"/>
<evidence type="ECO:0000313" key="2">
    <source>
        <dbReference type="EMBL" id="KAK3910786.1"/>
    </source>
</evidence>
<dbReference type="GO" id="GO:0003743">
    <property type="term" value="F:translation initiation factor activity"/>
    <property type="evidence" value="ECO:0007669"/>
    <property type="project" value="UniProtKB-KW"/>
</dbReference>
<feature type="region of interest" description="Disordered" evidence="1">
    <location>
        <begin position="104"/>
        <end position="234"/>
    </location>
</feature>
<feature type="compositionally biased region" description="Polar residues" evidence="1">
    <location>
        <begin position="33"/>
        <end position="50"/>
    </location>
</feature>
<feature type="region of interest" description="Disordered" evidence="1">
    <location>
        <begin position="1"/>
        <end position="71"/>
    </location>
</feature>
<feature type="compositionally biased region" description="Basic residues" evidence="1">
    <location>
        <begin position="114"/>
        <end position="124"/>
    </location>
</feature>
<feature type="compositionally biased region" description="Polar residues" evidence="1">
    <location>
        <begin position="57"/>
        <end position="71"/>
    </location>
</feature>
<reference evidence="2" key="1">
    <citation type="submission" date="2021-07" db="EMBL/GenBank/DDBJ databases">
        <authorList>
            <person name="Catto M.A."/>
            <person name="Jacobson A."/>
            <person name="Kennedy G."/>
            <person name="Labadie P."/>
            <person name="Hunt B.G."/>
            <person name="Srinivasan R."/>
        </authorList>
    </citation>
    <scope>NUCLEOTIDE SEQUENCE</scope>
    <source>
        <strain evidence="2">PL_HMW_Pooled</strain>
        <tissue evidence="2">Head</tissue>
    </source>
</reference>
<keyword evidence="3" id="KW-1185">Reference proteome</keyword>
<feature type="compositionally biased region" description="Basic and acidic residues" evidence="1">
    <location>
        <begin position="225"/>
        <end position="234"/>
    </location>
</feature>
<protein>
    <submittedName>
        <fullName evidence="2">Translation initiation factor 2 subunit alpha</fullName>
    </submittedName>
</protein>
<sequence length="234" mass="25513">MEQEHHTSNGPLAGTMPTSNKCNGDDSLRNIGTVANTPHKPQNISTAAQHNSRKRNQTPSPEAGSSQIKQGNTSKLNAYQALRLKNVQENASLLKDLGVPEEFISPERKEKTPKLKHRKPKKTRSSSPCQSRRPIPLRGARGVARGLIKEGATNHTDLDSNSDDDGVDALSSSSYKDSDGAATLDEDDRPNSETVDADSHSDSESEGLATNKETESAKKKKKTRIEKQREAIHN</sequence>
<name>A0AAE1GXY5_9NEOP</name>
<gene>
    <name evidence="2" type="ORF">KUF71_004275</name>
</gene>
<keyword evidence="2" id="KW-0648">Protein biosynthesis</keyword>
<dbReference type="EMBL" id="JAHWGI010000195">
    <property type="protein sequence ID" value="KAK3910786.1"/>
    <property type="molecule type" value="Genomic_DNA"/>
</dbReference>
<dbReference type="Proteomes" id="UP001219518">
    <property type="component" value="Unassembled WGS sequence"/>
</dbReference>
<reference evidence="2" key="2">
    <citation type="journal article" date="2023" name="BMC Genomics">
        <title>Pest status, molecular evolution, and epigenetic factors derived from the genome assembly of Frankliniella fusca, a thysanopteran phytovirus vector.</title>
        <authorList>
            <person name="Catto M.A."/>
            <person name="Labadie P.E."/>
            <person name="Jacobson A.L."/>
            <person name="Kennedy G.G."/>
            <person name="Srinivasan R."/>
            <person name="Hunt B.G."/>
        </authorList>
    </citation>
    <scope>NUCLEOTIDE SEQUENCE</scope>
    <source>
        <strain evidence="2">PL_HMW_Pooled</strain>
    </source>
</reference>
<evidence type="ECO:0000313" key="3">
    <source>
        <dbReference type="Proteomes" id="UP001219518"/>
    </source>
</evidence>
<organism evidence="2 3">
    <name type="scientific">Frankliniella fusca</name>
    <dbReference type="NCBI Taxonomy" id="407009"/>
    <lineage>
        <taxon>Eukaryota</taxon>
        <taxon>Metazoa</taxon>
        <taxon>Ecdysozoa</taxon>
        <taxon>Arthropoda</taxon>
        <taxon>Hexapoda</taxon>
        <taxon>Insecta</taxon>
        <taxon>Pterygota</taxon>
        <taxon>Neoptera</taxon>
        <taxon>Paraneoptera</taxon>
        <taxon>Thysanoptera</taxon>
        <taxon>Terebrantia</taxon>
        <taxon>Thripoidea</taxon>
        <taxon>Thripidae</taxon>
        <taxon>Frankliniella</taxon>
    </lineage>
</organism>
<keyword evidence="2" id="KW-0396">Initiation factor</keyword>